<keyword evidence="3" id="KW-1185">Reference proteome</keyword>
<organism evidence="2 3">
    <name type="scientific">Alteromonas sediminis</name>
    <dbReference type="NCBI Taxonomy" id="2259342"/>
    <lineage>
        <taxon>Bacteria</taxon>
        <taxon>Pseudomonadati</taxon>
        <taxon>Pseudomonadota</taxon>
        <taxon>Gammaproteobacteria</taxon>
        <taxon>Alteromonadales</taxon>
        <taxon>Alteromonadaceae</taxon>
        <taxon>Alteromonas/Salinimonas group</taxon>
        <taxon>Alteromonas</taxon>
    </lineage>
</organism>
<dbReference type="PANTHER" id="PTHR33747:SF1">
    <property type="entry name" value="ADENYLATE CYCLASE-ASSOCIATED CAP C-TERMINAL DOMAIN-CONTAINING PROTEIN"/>
    <property type="match status" value="1"/>
</dbReference>
<reference evidence="2 3" key="1">
    <citation type="submission" date="2018-11" db="EMBL/GenBank/DDBJ databases">
        <authorList>
            <person name="Ye M.-Q."/>
            <person name="Du Z.-J."/>
        </authorList>
    </citation>
    <scope>NUCLEOTIDE SEQUENCE [LARGE SCALE GENOMIC DNA]</scope>
    <source>
        <strain evidence="2 3">U0105</strain>
    </source>
</reference>
<dbReference type="RefSeq" id="WP_124027212.1">
    <property type="nucleotide sequence ID" value="NZ_JBHRSN010000015.1"/>
</dbReference>
<dbReference type="Pfam" id="PF17775">
    <property type="entry name" value="YchJ_M-like"/>
    <property type="match status" value="1"/>
</dbReference>
<accession>A0A3N5YNP3</accession>
<dbReference type="SUPFAM" id="SSF54427">
    <property type="entry name" value="NTF2-like"/>
    <property type="match status" value="1"/>
</dbReference>
<dbReference type="Gene3D" id="3.10.450.50">
    <property type="match status" value="1"/>
</dbReference>
<evidence type="ECO:0000259" key="1">
    <source>
        <dbReference type="Pfam" id="PF17775"/>
    </source>
</evidence>
<sequence length="150" mass="17008">MTCYCGSKRTFAECCGPVIQCDTAKSPEQLMRSRYSAYCVEDYDYILNTYAHSPRASLSVLQLRESAANTQWLGLRIVATRDHLVTFAAYFKETNTLKCLQETSLFVIENNKWRYLRGDIAHLGTAKLSRNDSCFCGSGNKFKKCCLAKI</sequence>
<dbReference type="PANTHER" id="PTHR33747">
    <property type="entry name" value="UPF0225 PROTEIN SCO1677"/>
    <property type="match status" value="1"/>
</dbReference>
<dbReference type="AlphaFoldDB" id="A0A3N5YNP3"/>
<dbReference type="SUPFAM" id="SSF103642">
    <property type="entry name" value="Sec-C motif"/>
    <property type="match status" value="1"/>
</dbReference>
<dbReference type="OrthoDB" id="21421at2"/>
<proteinExistence type="predicted"/>
<evidence type="ECO:0000313" key="2">
    <source>
        <dbReference type="EMBL" id="RPJ67311.1"/>
    </source>
</evidence>
<protein>
    <submittedName>
        <fullName evidence="2">Zinc chelation protein SecC</fullName>
    </submittedName>
</protein>
<name>A0A3N5YNP3_9ALTE</name>
<dbReference type="InterPro" id="IPR048469">
    <property type="entry name" value="YchJ-like_M"/>
</dbReference>
<dbReference type="Proteomes" id="UP000275281">
    <property type="component" value="Unassembled WGS sequence"/>
</dbReference>
<dbReference type="InterPro" id="IPR032710">
    <property type="entry name" value="NTF2-like_dom_sf"/>
</dbReference>
<dbReference type="EMBL" id="RPOK01000002">
    <property type="protein sequence ID" value="RPJ67311.1"/>
    <property type="molecule type" value="Genomic_DNA"/>
</dbReference>
<feature type="domain" description="YchJ-like middle NTF2-like" evidence="1">
    <location>
        <begin position="26"/>
        <end position="118"/>
    </location>
</feature>
<evidence type="ECO:0000313" key="3">
    <source>
        <dbReference type="Proteomes" id="UP000275281"/>
    </source>
</evidence>
<dbReference type="Pfam" id="PF02810">
    <property type="entry name" value="SEC-C"/>
    <property type="match status" value="1"/>
</dbReference>
<dbReference type="InterPro" id="IPR004027">
    <property type="entry name" value="SEC_C_motif"/>
</dbReference>
<comment type="caution">
    <text evidence="2">The sequence shown here is derived from an EMBL/GenBank/DDBJ whole genome shotgun (WGS) entry which is preliminary data.</text>
</comment>
<gene>
    <name evidence="2" type="ORF">DRW07_07200</name>
</gene>